<reference evidence="2" key="1">
    <citation type="submission" date="2023-06" db="EMBL/GenBank/DDBJ databases">
        <authorList>
            <person name="Zeman M."/>
            <person name="Kubasova T."/>
            <person name="Jahodarova E."/>
            <person name="Nykrynova M."/>
            <person name="Rychlik I."/>
        </authorList>
    </citation>
    <scope>NUCLEOTIDE SEQUENCE</scope>
    <source>
        <strain evidence="2">ET15</strain>
        <strain evidence="1">ET37</strain>
    </source>
</reference>
<keyword evidence="3" id="KW-1185">Reference proteome</keyword>
<dbReference type="Proteomes" id="UP001167831">
    <property type="component" value="Unassembled WGS sequence"/>
</dbReference>
<name>A0AAW7JJQ9_9BACT</name>
<sequence>MMRKAIRNMIGRIRFQRAATVLPALLLVMADMSSCSENEDVNDVPVPSAKGTGVEFALGMAGWNESGAAPRRAHAAAAQAKGPSDTETRIAELAPGISASVCMTQEYATGKARGPRRAAATKTLTAGTYTIIAYQGTAEQHTEKARLTADWDGTAFTLHGSGGKKAYMELEPGDYTFVCFNDRLEEKDGALVIAKDGTTPTSDDYAQALAGTAAATVSDKSTKVSLVLSHPFARVTFRIVGSGLDVTAKDYDYSDVQNPKEISYTTKIGTDAYLSSATETLDLQRLNPVSLEPEKADASAHNADGASGKRPLSFGAITTGATADAPAAWLKQFQYAQSNTLYFPAGTSLRNYDVTEDGGTATMIYGKTVSLADLFSTAMPDGTLQANTSYTVLIYVSYNFRYLFNDGTVGTLADNWRTKTPIAIVTSMKEKAAMALRDAGNATWTTRAKGKMNNSTFGYNTTPMFTDPYGYEYSWNPAYSYDGVTVKATSDEFPAFKLAAQYNPGAELTAEWLKNPSDNVDERAGKWYIPSYGEIRTAYQSIMHGNFARKSGSKIEIREFTRGDREYYLFRGNLLNIGFSQAGGKAPGGTYWNSTEGWYYDTSYFGAMSFDPGTLTCSTHASVAGGNLQYKSVRPFIHFK</sequence>
<evidence type="ECO:0000313" key="3">
    <source>
        <dbReference type="Proteomes" id="UP001167831"/>
    </source>
</evidence>
<protein>
    <submittedName>
        <fullName evidence="2">Uncharacterized protein</fullName>
    </submittedName>
</protein>
<dbReference type="RefSeq" id="WP_289825901.1">
    <property type="nucleotide sequence ID" value="NZ_JAUEIE010000012.1"/>
</dbReference>
<dbReference type="EMBL" id="JAUEIF010000008">
    <property type="protein sequence ID" value="MDN0025697.1"/>
    <property type="molecule type" value="Genomic_DNA"/>
</dbReference>
<dbReference type="AlphaFoldDB" id="A0AAW7JJQ9"/>
<gene>
    <name evidence="1" type="ORF">QVN81_10615</name>
    <name evidence="2" type="ORF">QVN84_09225</name>
</gene>
<proteinExistence type="predicted"/>
<evidence type="ECO:0000313" key="1">
    <source>
        <dbReference type="EMBL" id="MDN0023465.1"/>
    </source>
</evidence>
<dbReference type="Proteomes" id="UP001168478">
    <property type="component" value="Unassembled WGS sequence"/>
</dbReference>
<reference evidence="2" key="2">
    <citation type="submission" date="2023-08" db="EMBL/GenBank/DDBJ databases">
        <title>Identification and characterization of horizontal gene transfer across gut microbiota members of farm animals based on homology search.</title>
        <authorList>
            <person name="Schwarzerova J."/>
            <person name="Nykrynova M."/>
            <person name="Jureckova K."/>
            <person name="Cejkova D."/>
            <person name="Rychlik I."/>
        </authorList>
    </citation>
    <scope>NUCLEOTIDE SEQUENCE</scope>
    <source>
        <strain evidence="2">ET15</strain>
        <strain evidence="1">ET37</strain>
    </source>
</reference>
<accession>A0AAW7JJQ9</accession>
<organism evidence="2 4">
    <name type="scientific">Leyella lascolaii</name>
    <dbReference type="NCBI Taxonomy" id="1776379"/>
    <lineage>
        <taxon>Bacteria</taxon>
        <taxon>Pseudomonadati</taxon>
        <taxon>Bacteroidota</taxon>
        <taxon>Bacteroidia</taxon>
        <taxon>Bacteroidales</taxon>
        <taxon>Prevotellaceae</taxon>
        <taxon>Leyella</taxon>
    </lineage>
</organism>
<comment type="caution">
    <text evidence="2">The sequence shown here is derived from an EMBL/GenBank/DDBJ whole genome shotgun (WGS) entry which is preliminary data.</text>
</comment>
<dbReference type="EMBL" id="JAUEIE010000012">
    <property type="protein sequence ID" value="MDN0023465.1"/>
    <property type="molecule type" value="Genomic_DNA"/>
</dbReference>
<evidence type="ECO:0000313" key="2">
    <source>
        <dbReference type="EMBL" id="MDN0025697.1"/>
    </source>
</evidence>
<evidence type="ECO:0000313" key="4">
    <source>
        <dbReference type="Proteomes" id="UP001168478"/>
    </source>
</evidence>